<evidence type="ECO:0000256" key="1">
    <source>
        <dbReference type="ARBA" id="ARBA00022729"/>
    </source>
</evidence>
<sequence length="456" mass="47633">MDSGRNGGGPTVSRRNLLRSIGASGLAGLAGCGGSEGVTDGDETPTPTPVGNFPVSGESVTFGFNVASSGAYSTAGKQEIRGFKLAVKHINNGGGWVTSETYESPLDGDGLLGKDVEFAVEDTGGSSDTARSNAQRLIDSEDVIMLAGGTSSSSGRANQEVAAQNQVVYMSTMGNTNSLTGADCNRYSFREMFNNRMAAEALAPALSDEFGDDVDYVKISQDNEWGRTLRDDMDTALGNLGWAPVWDTTAQVGTTDYSQYAEDLGAVDFDVIVLGLGGLDAVNALKAFRDEFPESSIVLPMASKNIAQTAGGAIEGVIGTVAWSPAINSPLSNTFRETFREEYGSSTGSSKSATPSGPAHIAYTQTLQYASAVERAGTFNPLEVIGALEGHEYDAGLGPQTLRACDHQAMRQVPVVRGKSEVQQSYGTYYDLIGDPVDVQYACDSGPAANCSLGGS</sequence>
<reference evidence="3 4" key="1">
    <citation type="submission" date="2016-10" db="EMBL/GenBank/DDBJ databases">
        <authorList>
            <person name="de Groot N.N."/>
        </authorList>
    </citation>
    <scope>NUCLEOTIDE SEQUENCE [LARGE SCALE GENOMIC DNA]</scope>
    <source>
        <strain evidence="3 4">DSM 3756</strain>
    </source>
</reference>
<evidence type="ECO:0000313" key="4">
    <source>
        <dbReference type="Proteomes" id="UP000182573"/>
    </source>
</evidence>
<dbReference type="STRING" id="28442.SAMN05443574_104299"/>
<gene>
    <name evidence="3" type="ORF">SAMN05443574_104299</name>
</gene>
<evidence type="ECO:0000313" key="3">
    <source>
        <dbReference type="EMBL" id="SDW57384.1"/>
    </source>
</evidence>
<protein>
    <submittedName>
        <fullName evidence="3">Amino acid/amide ABC transporter substrate-binding protein, HAAT family</fullName>
    </submittedName>
</protein>
<feature type="domain" description="Leucine-binding protein" evidence="2">
    <location>
        <begin position="60"/>
        <end position="419"/>
    </location>
</feature>
<dbReference type="InterPro" id="IPR028082">
    <property type="entry name" value="Peripla_BP_I"/>
</dbReference>
<dbReference type="PROSITE" id="PS51257">
    <property type="entry name" value="PROKAR_LIPOPROTEIN"/>
    <property type="match status" value="1"/>
</dbReference>
<evidence type="ECO:0000259" key="2">
    <source>
        <dbReference type="Pfam" id="PF13458"/>
    </source>
</evidence>
<dbReference type="InterPro" id="IPR051010">
    <property type="entry name" value="BCAA_transport"/>
</dbReference>
<accession>A0A1H2UPB2</accession>
<dbReference type="SUPFAM" id="SSF53822">
    <property type="entry name" value="Periplasmic binding protein-like I"/>
    <property type="match status" value="1"/>
</dbReference>
<keyword evidence="1" id="KW-0732">Signal</keyword>
<organism evidence="3 4">
    <name type="scientific">Haloarcula vallismortis</name>
    <name type="common">Halobacterium vallismortis</name>
    <dbReference type="NCBI Taxonomy" id="28442"/>
    <lineage>
        <taxon>Archaea</taxon>
        <taxon>Methanobacteriati</taxon>
        <taxon>Methanobacteriota</taxon>
        <taxon>Stenosarchaea group</taxon>
        <taxon>Halobacteria</taxon>
        <taxon>Halobacteriales</taxon>
        <taxon>Haloarculaceae</taxon>
        <taxon>Haloarcula</taxon>
    </lineage>
</organism>
<dbReference type="PANTHER" id="PTHR30483">
    <property type="entry name" value="LEUCINE-SPECIFIC-BINDING PROTEIN"/>
    <property type="match status" value="1"/>
</dbReference>
<dbReference type="AlphaFoldDB" id="A0A1H2UPB2"/>
<dbReference type="EMBL" id="FNOF01000004">
    <property type="protein sequence ID" value="SDW57384.1"/>
    <property type="molecule type" value="Genomic_DNA"/>
</dbReference>
<dbReference type="Proteomes" id="UP000182573">
    <property type="component" value="Unassembled WGS sequence"/>
</dbReference>
<name>A0A1H2UPB2_HALVA</name>
<proteinExistence type="predicted"/>
<dbReference type="Gene3D" id="3.40.50.2300">
    <property type="match status" value="2"/>
</dbReference>
<dbReference type="InterPro" id="IPR028081">
    <property type="entry name" value="Leu-bd"/>
</dbReference>
<dbReference type="Pfam" id="PF13458">
    <property type="entry name" value="Peripla_BP_6"/>
    <property type="match status" value="1"/>
</dbReference>
<dbReference type="PANTHER" id="PTHR30483:SF6">
    <property type="entry name" value="PERIPLASMIC BINDING PROTEIN OF ABC TRANSPORTER FOR NATURAL AMINO ACIDS"/>
    <property type="match status" value="1"/>
</dbReference>